<gene>
    <name evidence="2" type="ORF">PGTUg99_015945</name>
</gene>
<keyword evidence="1" id="KW-0732">Signal</keyword>
<sequence>MSVMGVMHLSLPFCLLLSELNEQRHLVISSDPAATAATTEMENPTQAGISASPQSLSECPSGLLQVDGFLNPQTLGVSLSLSLKLSKNLSTTP</sequence>
<evidence type="ECO:0000313" key="3">
    <source>
        <dbReference type="Proteomes" id="UP000325313"/>
    </source>
</evidence>
<evidence type="ECO:0000313" key="2">
    <source>
        <dbReference type="EMBL" id="KAA1086264.1"/>
    </source>
</evidence>
<evidence type="ECO:0000256" key="1">
    <source>
        <dbReference type="SAM" id="SignalP"/>
    </source>
</evidence>
<feature type="signal peptide" evidence="1">
    <location>
        <begin position="1"/>
        <end position="18"/>
    </location>
</feature>
<proteinExistence type="predicted"/>
<name>A0A5B0NCN4_PUCGR</name>
<organism evidence="2 3">
    <name type="scientific">Puccinia graminis f. sp. tritici</name>
    <dbReference type="NCBI Taxonomy" id="56615"/>
    <lineage>
        <taxon>Eukaryota</taxon>
        <taxon>Fungi</taxon>
        <taxon>Dikarya</taxon>
        <taxon>Basidiomycota</taxon>
        <taxon>Pucciniomycotina</taxon>
        <taxon>Pucciniomycetes</taxon>
        <taxon>Pucciniales</taxon>
        <taxon>Pucciniaceae</taxon>
        <taxon>Puccinia</taxon>
    </lineage>
</organism>
<dbReference type="Proteomes" id="UP000325313">
    <property type="component" value="Unassembled WGS sequence"/>
</dbReference>
<feature type="chain" id="PRO_5022969435" evidence="1">
    <location>
        <begin position="19"/>
        <end position="93"/>
    </location>
</feature>
<accession>A0A5B0NCN4</accession>
<comment type="caution">
    <text evidence="2">The sequence shown here is derived from an EMBL/GenBank/DDBJ whole genome shotgun (WGS) entry which is preliminary data.</text>
</comment>
<reference evidence="2 3" key="1">
    <citation type="submission" date="2019-05" db="EMBL/GenBank/DDBJ databases">
        <title>Emergence of the Ug99 lineage of the wheat stem rust pathogen through somatic hybridization.</title>
        <authorList>
            <person name="Li F."/>
            <person name="Upadhyaya N.M."/>
            <person name="Sperschneider J."/>
            <person name="Matny O."/>
            <person name="Nguyen-Phuc H."/>
            <person name="Mago R."/>
            <person name="Raley C."/>
            <person name="Miller M.E."/>
            <person name="Silverstein K.A.T."/>
            <person name="Henningsen E."/>
            <person name="Hirsch C.D."/>
            <person name="Visser B."/>
            <person name="Pretorius Z.A."/>
            <person name="Steffenson B.J."/>
            <person name="Schwessinger B."/>
            <person name="Dodds P.N."/>
            <person name="Figueroa M."/>
        </authorList>
    </citation>
    <scope>NUCLEOTIDE SEQUENCE [LARGE SCALE GENOMIC DNA]</scope>
    <source>
        <strain evidence="2 3">Ug99</strain>
    </source>
</reference>
<dbReference type="AlphaFoldDB" id="A0A5B0NCN4"/>
<dbReference type="EMBL" id="VDEP01000412">
    <property type="protein sequence ID" value="KAA1086264.1"/>
    <property type="molecule type" value="Genomic_DNA"/>
</dbReference>
<protein>
    <submittedName>
        <fullName evidence="2">Uncharacterized protein</fullName>
    </submittedName>
</protein>